<proteinExistence type="predicted"/>
<dbReference type="EMBL" id="LSSM01004052">
    <property type="protein sequence ID" value="OMJ15983.1"/>
    <property type="molecule type" value="Genomic_DNA"/>
</dbReference>
<accession>A0A1R1XMX0</accession>
<organism evidence="1 2">
    <name type="scientific">Smittium culicis</name>
    <dbReference type="NCBI Taxonomy" id="133412"/>
    <lineage>
        <taxon>Eukaryota</taxon>
        <taxon>Fungi</taxon>
        <taxon>Fungi incertae sedis</taxon>
        <taxon>Zoopagomycota</taxon>
        <taxon>Kickxellomycotina</taxon>
        <taxon>Harpellomycetes</taxon>
        <taxon>Harpellales</taxon>
        <taxon>Legeriomycetaceae</taxon>
        <taxon>Smittium</taxon>
    </lineage>
</organism>
<comment type="caution">
    <text evidence="1">The sequence shown here is derived from an EMBL/GenBank/DDBJ whole genome shotgun (WGS) entry which is preliminary data.</text>
</comment>
<dbReference type="Proteomes" id="UP000187429">
    <property type="component" value="Unassembled WGS sequence"/>
</dbReference>
<name>A0A1R1XMX0_9FUNG</name>
<keyword evidence="2" id="KW-1185">Reference proteome</keyword>
<dbReference type="AlphaFoldDB" id="A0A1R1XMX0"/>
<gene>
    <name evidence="1" type="ORF">AYI69_g8009</name>
</gene>
<protein>
    <submittedName>
        <fullName evidence="1">Uncharacterized protein</fullName>
    </submittedName>
</protein>
<sequence length="338" mass="37638">MIGSNDDRGANDVTVRVEDEADLRKFGVFLDTAEFRGKIRVSIDISSRDGISSRNGISSSVGSTGAGDVPVEREFSAVDFVAGHEPINEIDDLLLGERTGRRAVSTTAAASGRQAGGQRLLLLPPPLVHVRQRLRAHVDERIDERVEFEVFADKRIDQLQLTKAVLARRVVPVVQIAADRHIAAAPCSYGELLVAVLLDRRPDALHFRLAHRHEPEVPPFEEHEINALLEPGDLCWLALAQQFQRLHRQCHVYRARIAPELYQPVVRVLCCIVQLVQVADIHIISAERYRLVPQPRQLIDKVAAYRRLAAALWARQSYNESAPFAAATTLGLVRIASF</sequence>
<reference evidence="2" key="1">
    <citation type="submission" date="2017-01" db="EMBL/GenBank/DDBJ databases">
        <authorList>
            <person name="Wang Y."/>
            <person name="White M."/>
            <person name="Kvist S."/>
            <person name="Moncalvo J.-M."/>
        </authorList>
    </citation>
    <scope>NUCLEOTIDE SEQUENCE [LARGE SCALE GENOMIC DNA]</scope>
    <source>
        <strain evidence="2">ID-206-W2</strain>
    </source>
</reference>
<evidence type="ECO:0000313" key="1">
    <source>
        <dbReference type="EMBL" id="OMJ15983.1"/>
    </source>
</evidence>
<evidence type="ECO:0000313" key="2">
    <source>
        <dbReference type="Proteomes" id="UP000187429"/>
    </source>
</evidence>